<dbReference type="SUPFAM" id="SSF116734">
    <property type="entry name" value="DNA methylase specificity domain"/>
    <property type="match status" value="1"/>
</dbReference>
<protein>
    <submittedName>
        <fullName evidence="5">Restriction enzyme BcgI beta subunit</fullName>
    </submittedName>
</protein>
<evidence type="ECO:0000256" key="3">
    <source>
        <dbReference type="ARBA" id="ARBA00023125"/>
    </source>
</evidence>
<accession>A0A0M2NYV6</accession>
<dbReference type="InterPro" id="IPR044946">
    <property type="entry name" value="Restrct_endonuc_typeI_TRD_sf"/>
</dbReference>
<dbReference type="Gene3D" id="3.90.220.20">
    <property type="entry name" value="DNA methylase specificity domains"/>
    <property type="match status" value="1"/>
</dbReference>
<reference evidence="5 6" key="1">
    <citation type="submission" date="2015-03" db="EMBL/GenBank/DDBJ databases">
        <title>Genome Assembly of Staphylococcus cohnii subsp. cohnii strain G22B2.</title>
        <authorList>
            <person name="Nair G."/>
            <person name="Kaur G."/>
            <person name="Khatri I."/>
            <person name="Singh N.K."/>
            <person name="Sathyabama S."/>
            <person name="Maurya S.K."/>
            <person name="Subramanian S."/>
            <person name="Agrewala J.N."/>
            <person name="Mayilraj S."/>
        </authorList>
    </citation>
    <scope>NUCLEOTIDE SEQUENCE [LARGE SCALE GENOMIC DNA]</scope>
    <source>
        <strain evidence="5 6">G22B2</strain>
    </source>
</reference>
<comment type="caution">
    <text evidence="5">The sequence shown here is derived from an EMBL/GenBank/DDBJ whole genome shotgun (WGS) entry which is preliminary data.</text>
</comment>
<name>A0A0M2NYV6_STACC</name>
<dbReference type="EMBL" id="LAKJ01000018">
    <property type="protein sequence ID" value="KKI63140.1"/>
    <property type="molecule type" value="Genomic_DNA"/>
</dbReference>
<dbReference type="PATRIC" id="fig|74704.6.peg.1022"/>
<keyword evidence="3" id="KW-0238">DNA-binding</keyword>
<proteinExistence type="inferred from homology"/>
<evidence type="ECO:0000256" key="2">
    <source>
        <dbReference type="ARBA" id="ARBA00022747"/>
    </source>
</evidence>
<dbReference type="InterPro" id="IPR000055">
    <property type="entry name" value="Restrct_endonuc_typeI_TRD"/>
</dbReference>
<comment type="similarity">
    <text evidence="1">Belongs to the type-I restriction system S methylase family.</text>
</comment>
<gene>
    <name evidence="5" type="ORF">UF66_0996</name>
</gene>
<evidence type="ECO:0000259" key="4">
    <source>
        <dbReference type="Pfam" id="PF01420"/>
    </source>
</evidence>
<dbReference type="Pfam" id="PF01420">
    <property type="entry name" value="Methylase_S"/>
    <property type="match status" value="1"/>
</dbReference>
<keyword evidence="2" id="KW-0680">Restriction system</keyword>
<sequence>MKLNDREWRAFQLNSEIFSLYSSINSTDFSKLNKKGEDIYPFVTRTQNNNGIAHYVPKQIKELNTSNVITIGLDTQTVFYQQHPFYTGQNVQIFDLVNFKLNKYIALFIKPLLEKQLENLNWGGNGATLGRLAKKKILLPINSKNQPDFDFMEQYMKQKENKLLNQI</sequence>
<evidence type="ECO:0000313" key="6">
    <source>
        <dbReference type="Proteomes" id="UP000034455"/>
    </source>
</evidence>
<evidence type="ECO:0000256" key="1">
    <source>
        <dbReference type="ARBA" id="ARBA00010923"/>
    </source>
</evidence>
<feature type="domain" description="Type I restriction modification DNA specificity" evidence="4">
    <location>
        <begin position="8"/>
        <end position="167"/>
    </location>
</feature>
<dbReference type="GO" id="GO:0003677">
    <property type="term" value="F:DNA binding"/>
    <property type="evidence" value="ECO:0007669"/>
    <property type="project" value="UniProtKB-KW"/>
</dbReference>
<dbReference type="AlphaFoldDB" id="A0A0M2NYV6"/>
<organism evidence="5 6">
    <name type="scientific">Staphylococcus cohnii subsp. cohnii</name>
    <dbReference type="NCBI Taxonomy" id="74704"/>
    <lineage>
        <taxon>Bacteria</taxon>
        <taxon>Bacillati</taxon>
        <taxon>Bacillota</taxon>
        <taxon>Bacilli</taxon>
        <taxon>Bacillales</taxon>
        <taxon>Staphylococcaceae</taxon>
        <taxon>Staphylococcus</taxon>
        <taxon>Staphylococcus cohnii species complex</taxon>
    </lineage>
</organism>
<dbReference type="Proteomes" id="UP000034455">
    <property type="component" value="Unassembled WGS sequence"/>
</dbReference>
<dbReference type="GO" id="GO:0009307">
    <property type="term" value="P:DNA restriction-modification system"/>
    <property type="evidence" value="ECO:0007669"/>
    <property type="project" value="UniProtKB-KW"/>
</dbReference>
<evidence type="ECO:0000313" key="5">
    <source>
        <dbReference type="EMBL" id="KKI63140.1"/>
    </source>
</evidence>